<dbReference type="InterPro" id="IPR018357">
    <property type="entry name" value="Hexapep_transf_CS"/>
</dbReference>
<dbReference type="SUPFAM" id="SSF51161">
    <property type="entry name" value="Trimeric LpxA-like enzymes"/>
    <property type="match status" value="1"/>
</dbReference>
<keyword evidence="4 7" id="KW-0677">Repeat</keyword>
<organism evidence="9 10">
    <name type="scientific">Candidatus Competibacter phosphatis</name>
    <dbReference type="NCBI Taxonomy" id="221280"/>
    <lineage>
        <taxon>Bacteria</taxon>
        <taxon>Pseudomonadati</taxon>
        <taxon>Pseudomonadota</taxon>
        <taxon>Gammaproteobacteria</taxon>
        <taxon>Candidatus Competibacteraceae</taxon>
        <taxon>Candidatus Competibacter</taxon>
    </lineage>
</organism>
<comment type="similarity">
    <text evidence="7">Belongs to the transferase hexapeptide repeat family. LpxD subfamily.</text>
</comment>
<evidence type="ECO:0000313" key="10">
    <source>
        <dbReference type="Proteomes" id="UP000760480"/>
    </source>
</evidence>
<dbReference type="PANTHER" id="PTHR43378">
    <property type="entry name" value="UDP-3-O-ACYLGLUCOSAMINE N-ACYLTRANSFERASE"/>
    <property type="match status" value="1"/>
</dbReference>
<dbReference type="HAMAP" id="MF_00523">
    <property type="entry name" value="LpxD"/>
    <property type="match status" value="1"/>
</dbReference>
<evidence type="ECO:0000313" key="9">
    <source>
        <dbReference type="EMBL" id="NMQ20582.1"/>
    </source>
</evidence>
<dbReference type="Gene3D" id="2.160.10.10">
    <property type="entry name" value="Hexapeptide repeat proteins"/>
    <property type="match status" value="1"/>
</dbReference>
<keyword evidence="2 7" id="KW-0441">Lipid A biosynthesis</keyword>
<dbReference type="InterPro" id="IPR020573">
    <property type="entry name" value="UDP_GlcNAc_AcTrfase_non-rep"/>
</dbReference>
<keyword evidence="10" id="KW-1185">Reference proteome</keyword>
<dbReference type="RefSeq" id="WP_169249849.1">
    <property type="nucleotide sequence ID" value="NZ_SPMZ01000054.1"/>
</dbReference>
<keyword evidence="5 7" id="KW-0443">Lipid metabolism</keyword>
<name>A0ABX1TPH4_9GAMM</name>
<feature type="active site" description="Proton acceptor" evidence="7">
    <location>
        <position position="239"/>
    </location>
</feature>
<dbReference type="EMBL" id="SPMZ01000054">
    <property type="protein sequence ID" value="NMQ20582.1"/>
    <property type="molecule type" value="Genomic_DNA"/>
</dbReference>
<dbReference type="PROSITE" id="PS00101">
    <property type="entry name" value="HEXAPEP_TRANSFERASES"/>
    <property type="match status" value="2"/>
</dbReference>
<comment type="function">
    <text evidence="7">Catalyzes the N-acylation of UDP-3-O-acylglucosamine using 3-hydroxyacyl-ACP as the acyl donor. Is involved in the biosynthesis of lipid A, a phosphorylated glycolipid that anchors the lipopolysaccharide to the outer membrane of the cell.</text>
</comment>
<keyword evidence="3 7" id="KW-0808">Transferase</keyword>
<dbReference type="Pfam" id="PF04613">
    <property type="entry name" value="LpxD"/>
    <property type="match status" value="1"/>
</dbReference>
<comment type="pathway">
    <text evidence="7">Bacterial outer membrane biogenesis; LPS lipid A biosynthesis.</text>
</comment>
<keyword evidence="1 7" id="KW-0444">Lipid biosynthesis</keyword>
<evidence type="ECO:0000256" key="6">
    <source>
        <dbReference type="ARBA" id="ARBA00023315"/>
    </source>
</evidence>
<dbReference type="Pfam" id="PF00132">
    <property type="entry name" value="Hexapep"/>
    <property type="match status" value="1"/>
</dbReference>
<evidence type="ECO:0000256" key="2">
    <source>
        <dbReference type="ARBA" id="ARBA00022556"/>
    </source>
</evidence>
<proteinExistence type="inferred from homology"/>
<dbReference type="GO" id="GO:0103118">
    <property type="term" value="F:UDP-3-O-[(3R)-3-hydroxyacyl]-glucosamine N-acyltransferase activity"/>
    <property type="evidence" value="ECO:0007669"/>
    <property type="project" value="UniProtKB-EC"/>
</dbReference>
<comment type="catalytic activity">
    <reaction evidence="7">
        <text>a UDP-3-O-[(3R)-3-hydroxyacyl]-alpha-D-glucosamine + a (3R)-hydroxyacyl-[ACP] = a UDP-2-N,3-O-bis[(3R)-3-hydroxyacyl]-alpha-D-glucosamine + holo-[ACP] + H(+)</text>
        <dbReference type="Rhea" id="RHEA:53836"/>
        <dbReference type="Rhea" id="RHEA-COMP:9685"/>
        <dbReference type="Rhea" id="RHEA-COMP:9945"/>
        <dbReference type="ChEBI" id="CHEBI:15378"/>
        <dbReference type="ChEBI" id="CHEBI:64479"/>
        <dbReference type="ChEBI" id="CHEBI:78827"/>
        <dbReference type="ChEBI" id="CHEBI:137740"/>
        <dbReference type="ChEBI" id="CHEBI:137748"/>
        <dbReference type="EC" id="2.3.1.191"/>
    </reaction>
</comment>
<dbReference type="NCBIfam" id="NF002060">
    <property type="entry name" value="PRK00892.1"/>
    <property type="match status" value="1"/>
</dbReference>
<dbReference type="InterPro" id="IPR007691">
    <property type="entry name" value="LpxD"/>
</dbReference>
<protein>
    <recommendedName>
        <fullName evidence="7">UDP-3-O-acylglucosamine N-acyltransferase</fullName>
        <ecNumber evidence="7">2.3.1.191</ecNumber>
    </recommendedName>
</protein>
<evidence type="ECO:0000256" key="7">
    <source>
        <dbReference type="HAMAP-Rule" id="MF_00523"/>
    </source>
</evidence>
<gene>
    <name evidence="7 9" type="primary">lpxD</name>
    <name evidence="9" type="ORF">E4P82_16110</name>
</gene>
<comment type="caution">
    <text evidence="9">The sequence shown here is derived from an EMBL/GenBank/DDBJ whole genome shotgun (WGS) entry which is preliminary data.</text>
</comment>
<dbReference type="CDD" id="cd03352">
    <property type="entry name" value="LbH_LpxD"/>
    <property type="match status" value="1"/>
</dbReference>
<evidence type="ECO:0000259" key="8">
    <source>
        <dbReference type="Pfam" id="PF04613"/>
    </source>
</evidence>
<keyword evidence="6 7" id="KW-0012">Acyltransferase</keyword>
<dbReference type="Gene3D" id="1.20.5.170">
    <property type="match status" value="1"/>
</dbReference>
<accession>A0ABX1TPH4</accession>
<feature type="domain" description="UDP-3-O-[3-hydroxymyristoyl] glucosamine N-acyltransferase non-repeat region" evidence="8">
    <location>
        <begin position="23"/>
        <end position="88"/>
    </location>
</feature>
<dbReference type="PANTHER" id="PTHR43378:SF2">
    <property type="entry name" value="UDP-3-O-ACYLGLUCOSAMINE N-ACYLTRANSFERASE 1, MITOCHONDRIAL-RELATED"/>
    <property type="match status" value="1"/>
</dbReference>
<evidence type="ECO:0000256" key="1">
    <source>
        <dbReference type="ARBA" id="ARBA00022516"/>
    </source>
</evidence>
<dbReference type="NCBIfam" id="TIGR01853">
    <property type="entry name" value="lipid_A_lpxD"/>
    <property type="match status" value="1"/>
</dbReference>
<reference evidence="9 10" key="1">
    <citation type="submission" date="2019-03" db="EMBL/GenBank/DDBJ databases">
        <title>Metabolic reconstructions from genomes of highly enriched 'Candidatus Accumulibacter' and 'Candidatus Competibacter' bioreactor populations.</title>
        <authorList>
            <person name="Annavajhala M.K."/>
            <person name="Welles L."/>
            <person name="Abbas B."/>
            <person name="Sorokin D."/>
            <person name="Park H."/>
            <person name="Van Loosdrecht M."/>
            <person name="Chandran K."/>
        </authorList>
    </citation>
    <scope>NUCLEOTIDE SEQUENCE [LARGE SCALE GENOMIC DNA]</scope>
    <source>
        <strain evidence="9 10">SBR_G</strain>
    </source>
</reference>
<evidence type="ECO:0000256" key="3">
    <source>
        <dbReference type="ARBA" id="ARBA00022679"/>
    </source>
</evidence>
<comment type="subunit">
    <text evidence="7">Homotrimer.</text>
</comment>
<dbReference type="EC" id="2.3.1.191" evidence="7"/>
<sequence length="342" mass="35333">MTTLGEVAAAANARLQGCDATTVITGVAPLNGAESGQISFLTHPRYRPFLAHTQAAAVILSPEDAAYCPVPALVATNPHVAYARAAALFVPTTRSHGGIHPTAWVDPSAQVAASAWIGPQCTVEAGAVVGEGVCVGPNCVIGEQTVVGAETRLVAQVTLCHRVHIGRRVLVHPGAVIGSDGFGLALGPDGRWVKVPQLGGVWVGDDVEIGANTTIDRGALEDTVIEEGVKLDNQIQIAHNVRVGAHSALAGCVGIAGSARIGRHCMLGGGVGVAGHLEIADRVQVTGMSLVARSIAEPGAYSSGLAVEPNRLWNKISARLRRLDELFRRVAALEKISKNGSI</sequence>
<dbReference type="Gene3D" id="3.40.1390.10">
    <property type="entry name" value="MurE/MurF, N-terminal domain"/>
    <property type="match status" value="1"/>
</dbReference>
<evidence type="ECO:0000256" key="5">
    <source>
        <dbReference type="ARBA" id="ARBA00023098"/>
    </source>
</evidence>
<dbReference type="Proteomes" id="UP000760480">
    <property type="component" value="Unassembled WGS sequence"/>
</dbReference>
<dbReference type="InterPro" id="IPR001451">
    <property type="entry name" value="Hexapep"/>
</dbReference>
<dbReference type="InterPro" id="IPR011004">
    <property type="entry name" value="Trimer_LpxA-like_sf"/>
</dbReference>
<evidence type="ECO:0000256" key="4">
    <source>
        <dbReference type="ARBA" id="ARBA00022737"/>
    </source>
</evidence>